<accession>A0A9W8JPK5</accession>
<gene>
    <name evidence="2" type="ORF">NLJ89_g11654</name>
</gene>
<reference evidence="2" key="1">
    <citation type="submission" date="2022-07" db="EMBL/GenBank/DDBJ databases">
        <title>Genome Sequence of Agrocybe chaxingu.</title>
        <authorList>
            <person name="Buettner E."/>
        </authorList>
    </citation>
    <scope>NUCLEOTIDE SEQUENCE</scope>
    <source>
        <strain evidence="2">MP-N11</strain>
    </source>
</reference>
<feature type="region of interest" description="Disordered" evidence="1">
    <location>
        <begin position="193"/>
        <end position="247"/>
    </location>
</feature>
<feature type="compositionally biased region" description="Polar residues" evidence="1">
    <location>
        <begin position="71"/>
        <end position="88"/>
    </location>
</feature>
<keyword evidence="3" id="KW-1185">Reference proteome</keyword>
<protein>
    <submittedName>
        <fullName evidence="2">Uncharacterized protein</fullName>
    </submittedName>
</protein>
<comment type="caution">
    <text evidence="2">The sequence shown here is derived from an EMBL/GenBank/DDBJ whole genome shotgun (WGS) entry which is preliminary data.</text>
</comment>
<dbReference type="EMBL" id="JANKHO010002865">
    <property type="protein sequence ID" value="KAJ3488049.1"/>
    <property type="molecule type" value="Genomic_DNA"/>
</dbReference>
<name>A0A9W8JPK5_9AGAR</name>
<feature type="compositionally biased region" description="Polar residues" evidence="1">
    <location>
        <begin position="215"/>
        <end position="226"/>
    </location>
</feature>
<sequence length="247" mass="26492">MHSAIQASSSRSNATVAIAIDALKTPQMPLAGSSHGPIACEQITKNTSESRSSNEALSELDTNAFRKNAKSALQESTPSRSSQSEGGHTAALQSSYILLARITQEIQELVELDSRQGEEIKALSEQLFAAAWQASISTPRNIQDRYLGNMTDLLGEGVGRLVSLDGKFLRQNGKLPERSPLWDFGNLVPGPVLPRAPSRSGGARKSLRLRLPPTLGTQRTRPTSLLTPVVPSSVAGSRQSKCSIHGR</sequence>
<evidence type="ECO:0000256" key="1">
    <source>
        <dbReference type="SAM" id="MobiDB-lite"/>
    </source>
</evidence>
<proteinExistence type="predicted"/>
<feature type="region of interest" description="Disordered" evidence="1">
    <location>
        <begin position="69"/>
        <end position="88"/>
    </location>
</feature>
<evidence type="ECO:0000313" key="2">
    <source>
        <dbReference type="EMBL" id="KAJ3488049.1"/>
    </source>
</evidence>
<feature type="compositionally biased region" description="Polar residues" evidence="1">
    <location>
        <begin position="234"/>
        <end position="247"/>
    </location>
</feature>
<organism evidence="2 3">
    <name type="scientific">Agrocybe chaxingu</name>
    <dbReference type="NCBI Taxonomy" id="84603"/>
    <lineage>
        <taxon>Eukaryota</taxon>
        <taxon>Fungi</taxon>
        <taxon>Dikarya</taxon>
        <taxon>Basidiomycota</taxon>
        <taxon>Agaricomycotina</taxon>
        <taxon>Agaricomycetes</taxon>
        <taxon>Agaricomycetidae</taxon>
        <taxon>Agaricales</taxon>
        <taxon>Agaricineae</taxon>
        <taxon>Strophariaceae</taxon>
        <taxon>Agrocybe</taxon>
    </lineage>
</organism>
<dbReference type="Proteomes" id="UP001148786">
    <property type="component" value="Unassembled WGS sequence"/>
</dbReference>
<evidence type="ECO:0000313" key="3">
    <source>
        <dbReference type="Proteomes" id="UP001148786"/>
    </source>
</evidence>
<dbReference type="AlphaFoldDB" id="A0A9W8JPK5"/>